<protein>
    <submittedName>
        <fullName evidence="1">Uncharacterized protein</fullName>
    </submittedName>
</protein>
<evidence type="ECO:0000313" key="1">
    <source>
        <dbReference type="EMBL" id="KKM53805.1"/>
    </source>
</evidence>
<dbReference type="AlphaFoldDB" id="A0A0F9L5K3"/>
<reference evidence="1" key="1">
    <citation type="journal article" date="2015" name="Nature">
        <title>Complex archaea that bridge the gap between prokaryotes and eukaryotes.</title>
        <authorList>
            <person name="Spang A."/>
            <person name="Saw J.H."/>
            <person name="Jorgensen S.L."/>
            <person name="Zaremba-Niedzwiedzka K."/>
            <person name="Martijn J."/>
            <person name="Lind A.E."/>
            <person name="van Eijk R."/>
            <person name="Schleper C."/>
            <person name="Guy L."/>
            <person name="Ettema T.J."/>
        </authorList>
    </citation>
    <scope>NUCLEOTIDE SEQUENCE</scope>
</reference>
<name>A0A0F9L5K3_9ZZZZ</name>
<comment type="caution">
    <text evidence="1">The sequence shown here is derived from an EMBL/GenBank/DDBJ whole genome shotgun (WGS) entry which is preliminary data.</text>
</comment>
<feature type="non-terminal residue" evidence="1">
    <location>
        <position position="37"/>
    </location>
</feature>
<proteinExistence type="predicted"/>
<sequence>MDRTIAEYVNRYAGRRFVIVGRGGTPFEYCNLSRIHD</sequence>
<organism evidence="1">
    <name type="scientific">marine sediment metagenome</name>
    <dbReference type="NCBI Taxonomy" id="412755"/>
    <lineage>
        <taxon>unclassified sequences</taxon>
        <taxon>metagenomes</taxon>
        <taxon>ecological metagenomes</taxon>
    </lineage>
</organism>
<gene>
    <name evidence="1" type="ORF">LCGC14_1554070</name>
</gene>
<dbReference type="EMBL" id="LAZR01011919">
    <property type="protein sequence ID" value="KKM53805.1"/>
    <property type="molecule type" value="Genomic_DNA"/>
</dbReference>
<accession>A0A0F9L5K3</accession>